<proteinExistence type="predicted"/>
<dbReference type="EMBL" id="CAJRAY010000070">
    <property type="protein sequence ID" value="CAG5090003.1"/>
    <property type="molecule type" value="Genomic_DNA"/>
</dbReference>
<sequence length="29" mass="3161">MPATTVESSMAATITMAVIRIHLRLIMVC</sequence>
<organism evidence="1 2">
    <name type="scientific">Thermobacillus xylanilyticus</name>
    <dbReference type="NCBI Taxonomy" id="76633"/>
    <lineage>
        <taxon>Bacteria</taxon>
        <taxon>Bacillati</taxon>
        <taxon>Bacillota</taxon>
        <taxon>Bacilli</taxon>
        <taxon>Bacillales</taxon>
        <taxon>Paenibacillaceae</taxon>
        <taxon>Thermobacillus</taxon>
    </lineage>
</organism>
<reference evidence="1 2" key="1">
    <citation type="submission" date="2021-04" db="EMBL/GenBank/DDBJ databases">
        <authorList>
            <person name="Rakotoarivonina H."/>
        </authorList>
    </citation>
    <scope>NUCLEOTIDE SEQUENCE [LARGE SCALE GENOMIC DNA]</scope>
    <source>
        <strain evidence="1 2">XE</strain>
    </source>
</reference>
<keyword evidence="2" id="KW-1185">Reference proteome</keyword>
<evidence type="ECO:0000313" key="2">
    <source>
        <dbReference type="Proteomes" id="UP000681526"/>
    </source>
</evidence>
<accession>A0ABM8V6Z2</accession>
<name>A0ABM8V6Z2_THEXY</name>
<dbReference type="Proteomes" id="UP000681526">
    <property type="component" value="Unassembled WGS sequence"/>
</dbReference>
<evidence type="ECO:0000313" key="1">
    <source>
        <dbReference type="EMBL" id="CAG5090003.1"/>
    </source>
</evidence>
<gene>
    <name evidence="1" type="primary">txxe 1880</name>
    <name evidence="1" type="ORF">TXXE_13700</name>
</gene>
<protein>
    <submittedName>
        <fullName evidence="1">Uncharacterized protein</fullName>
    </submittedName>
</protein>
<comment type="caution">
    <text evidence="1">The sequence shown here is derived from an EMBL/GenBank/DDBJ whole genome shotgun (WGS) entry which is preliminary data.</text>
</comment>